<evidence type="ECO:0000256" key="2">
    <source>
        <dbReference type="ARBA" id="ARBA00004514"/>
    </source>
</evidence>
<evidence type="ECO:0000256" key="16">
    <source>
        <dbReference type="ARBA" id="ARBA00048152"/>
    </source>
</evidence>
<dbReference type="InterPro" id="IPR001697">
    <property type="entry name" value="Pyr_Knase"/>
</dbReference>
<evidence type="ECO:0000259" key="19">
    <source>
        <dbReference type="Pfam" id="PF02887"/>
    </source>
</evidence>
<dbReference type="PRINTS" id="PR01050">
    <property type="entry name" value="PYRUVTKNASE"/>
</dbReference>
<keyword evidence="7 17" id="KW-0808">Transferase</keyword>
<dbReference type="GO" id="GO:0030955">
    <property type="term" value="F:potassium ion binding"/>
    <property type="evidence" value="ECO:0007669"/>
    <property type="project" value="InterPro"/>
</dbReference>
<dbReference type="Gene3D" id="2.40.33.10">
    <property type="entry name" value="PK beta-barrel domain-like"/>
    <property type="match status" value="1"/>
</dbReference>
<dbReference type="Pfam" id="PF00224">
    <property type="entry name" value="PK"/>
    <property type="match status" value="1"/>
</dbReference>
<dbReference type="GO" id="GO:0005524">
    <property type="term" value="F:ATP binding"/>
    <property type="evidence" value="ECO:0007669"/>
    <property type="project" value="UniProtKB-KW"/>
</dbReference>
<evidence type="ECO:0000313" key="21">
    <source>
        <dbReference type="Proteomes" id="UP001210211"/>
    </source>
</evidence>
<reference evidence="20 21" key="1">
    <citation type="journal article" date="2022" name="Cell">
        <title>Repeat-based holocentromeres influence genome architecture and karyotype evolution.</title>
        <authorList>
            <person name="Hofstatter P.G."/>
            <person name="Thangavel G."/>
            <person name="Lux T."/>
            <person name="Neumann P."/>
            <person name="Vondrak T."/>
            <person name="Novak P."/>
            <person name="Zhang M."/>
            <person name="Costa L."/>
            <person name="Castellani M."/>
            <person name="Scott A."/>
            <person name="Toegelov H."/>
            <person name="Fuchs J."/>
            <person name="Mata-Sucre Y."/>
            <person name="Dias Y."/>
            <person name="Vanzela A.L.L."/>
            <person name="Huettel B."/>
            <person name="Almeida C.C.S."/>
            <person name="Simkova H."/>
            <person name="Souza G."/>
            <person name="Pedrosa-Harand A."/>
            <person name="Macas J."/>
            <person name="Mayer K.F.X."/>
            <person name="Houben A."/>
            <person name="Marques A."/>
        </authorList>
    </citation>
    <scope>NUCLEOTIDE SEQUENCE [LARGE SCALE GENOMIC DNA]</scope>
    <source>
        <strain evidence="20">RhyTen1mFocal</strain>
    </source>
</reference>
<dbReference type="SUPFAM" id="SSF50800">
    <property type="entry name" value="PK beta-barrel domain-like"/>
    <property type="match status" value="1"/>
</dbReference>
<dbReference type="InterPro" id="IPR040442">
    <property type="entry name" value="Pyrv_kinase-like_dom_sf"/>
</dbReference>
<protein>
    <recommendedName>
        <fullName evidence="6 17">Pyruvate kinase</fullName>
        <ecNumber evidence="6 17">2.7.1.40</ecNumber>
    </recommendedName>
</protein>
<evidence type="ECO:0000256" key="9">
    <source>
        <dbReference type="ARBA" id="ARBA00022741"/>
    </source>
</evidence>
<evidence type="ECO:0000256" key="13">
    <source>
        <dbReference type="ARBA" id="ARBA00022958"/>
    </source>
</evidence>
<dbReference type="InterPro" id="IPR015793">
    <property type="entry name" value="Pyrv_Knase_brl"/>
</dbReference>
<comment type="cofactor">
    <cofactor evidence="1">
        <name>K(+)</name>
        <dbReference type="ChEBI" id="CHEBI:29103"/>
    </cofactor>
</comment>
<gene>
    <name evidence="20" type="ORF">LUZ61_007452</name>
</gene>
<keyword evidence="9" id="KW-0547">Nucleotide-binding</keyword>
<evidence type="ECO:0000256" key="7">
    <source>
        <dbReference type="ARBA" id="ARBA00022679"/>
    </source>
</evidence>
<keyword evidence="8" id="KW-0479">Metal-binding</keyword>
<dbReference type="Proteomes" id="UP001210211">
    <property type="component" value="Unassembled WGS sequence"/>
</dbReference>
<dbReference type="InterPro" id="IPR015806">
    <property type="entry name" value="Pyrv_Knase_insert_dom_sf"/>
</dbReference>
<sequence length="534" mass="58068">MHSTNLLLEEPIRMASILEPSKPSFFPAMTKIVGTLGPKSRSVEVISSCLKSGMSVARFDFSWGDLEFHQETLENLKTAIKSTKKLCAVMLDTVGAELQVVNKNETTISLEENASVVLTPDQGQEATSQLLPINFNGLAKAVKPGDTIFMGQYLFTGSETTSVWLEVSELKGDDVVCVIKNSATLAGSLFTLHVSQVHIDLPTLSDSDKEVISKWGAVNKIDFLSLSYTRHAEDVKEAREFLSKFGDLQQTQIFAKIENIEGLTHFDEILSAADGIILSRGNLGIDLPPEKVFLFQKAALFKCNMAGKPAVVTRVVDSMTDNLRPTRAEATDVANAVLDGSDAILLGAETLRGLYPVETISTVGKICAEVGFLSVLAEKVFNQDIYFKRTVKLVGEPMSHLESIASSAVRAAIKVKASIIICFTSSGRAARLIAKYRPTMPVLSVVIPRLKTNQLRWSFTGAFEARQSLIVRGLFPMLADPRHPAEATSATNESVLKVALDHGKASGIIKSHDRVVVCQKVGDSSVVKIIELED</sequence>
<comment type="subcellular location">
    <subcellularLocation>
        <location evidence="2">Cytoplasm</location>
        <location evidence="2">Cytosol</location>
    </subcellularLocation>
</comment>
<evidence type="ECO:0000256" key="14">
    <source>
        <dbReference type="ARBA" id="ARBA00023152"/>
    </source>
</evidence>
<dbReference type="GO" id="GO:0000287">
    <property type="term" value="F:magnesium ion binding"/>
    <property type="evidence" value="ECO:0007669"/>
    <property type="project" value="InterPro"/>
</dbReference>
<keyword evidence="10 17" id="KW-0418">Kinase</keyword>
<dbReference type="FunFam" id="2.40.33.10:FF:000004">
    <property type="entry name" value="Pyruvate kinase"/>
    <property type="match status" value="1"/>
</dbReference>
<name>A0AAD5ZTM0_9POAL</name>
<proteinExistence type="inferred from homology"/>
<keyword evidence="15" id="KW-0670">Pyruvate</keyword>
<dbReference type="InterPro" id="IPR036918">
    <property type="entry name" value="Pyrv_Knase_C_sf"/>
</dbReference>
<keyword evidence="12 17" id="KW-0460">Magnesium</keyword>
<evidence type="ECO:0000256" key="4">
    <source>
        <dbReference type="ARBA" id="ARBA00008663"/>
    </source>
</evidence>
<dbReference type="Gene3D" id="3.20.20.60">
    <property type="entry name" value="Phosphoenolpyruvate-binding domains"/>
    <property type="match status" value="1"/>
</dbReference>
<dbReference type="SUPFAM" id="SSF52935">
    <property type="entry name" value="PK C-terminal domain-like"/>
    <property type="match status" value="1"/>
</dbReference>
<evidence type="ECO:0000256" key="12">
    <source>
        <dbReference type="ARBA" id="ARBA00022842"/>
    </source>
</evidence>
<evidence type="ECO:0000256" key="10">
    <source>
        <dbReference type="ARBA" id="ARBA00022777"/>
    </source>
</evidence>
<keyword evidence="11" id="KW-0067">ATP-binding</keyword>
<dbReference type="InterPro" id="IPR015795">
    <property type="entry name" value="Pyrv_Knase_C"/>
</dbReference>
<dbReference type="EMBL" id="JAMRDG010000001">
    <property type="protein sequence ID" value="KAJ3703747.1"/>
    <property type="molecule type" value="Genomic_DNA"/>
</dbReference>
<evidence type="ECO:0000256" key="8">
    <source>
        <dbReference type="ARBA" id="ARBA00022723"/>
    </source>
</evidence>
<dbReference type="PANTHER" id="PTHR11817">
    <property type="entry name" value="PYRUVATE KINASE"/>
    <property type="match status" value="1"/>
</dbReference>
<dbReference type="EC" id="2.7.1.40" evidence="6 17"/>
<keyword evidence="14 17" id="KW-0324">Glycolysis</keyword>
<evidence type="ECO:0000256" key="5">
    <source>
        <dbReference type="ARBA" id="ARBA00011881"/>
    </source>
</evidence>
<evidence type="ECO:0000256" key="11">
    <source>
        <dbReference type="ARBA" id="ARBA00022840"/>
    </source>
</evidence>
<dbReference type="NCBIfam" id="TIGR01064">
    <property type="entry name" value="pyruv_kin"/>
    <property type="match status" value="1"/>
</dbReference>
<dbReference type="GO" id="GO:0016301">
    <property type="term" value="F:kinase activity"/>
    <property type="evidence" value="ECO:0007669"/>
    <property type="project" value="UniProtKB-KW"/>
</dbReference>
<evidence type="ECO:0000313" key="20">
    <source>
        <dbReference type="EMBL" id="KAJ3703747.1"/>
    </source>
</evidence>
<evidence type="ECO:0000259" key="18">
    <source>
        <dbReference type="Pfam" id="PF00224"/>
    </source>
</evidence>
<evidence type="ECO:0000256" key="6">
    <source>
        <dbReference type="ARBA" id="ARBA00012142"/>
    </source>
</evidence>
<keyword evidence="21" id="KW-1185">Reference proteome</keyword>
<dbReference type="Pfam" id="PF02887">
    <property type="entry name" value="PK_C"/>
    <property type="match status" value="1"/>
</dbReference>
<keyword evidence="13" id="KW-0630">Potassium</keyword>
<comment type="subunit">
    <text evidence="5">Homotetramer.</text>
</comment>
<accession>A0AAD5ZTM0</accession>
<organism evidence="20 21">
    <name type="scientific">Rhynchospora tenuis</name>
    <dbReference type="NCBI Taxonomy" id="198213"/>
    <lineage>
        <taxon>Eukaryota</taxon>
        <taxon>Viridiplantae</taxon>
        <taxon>Streptophyta</taxon>
        <taxon>Embryophyta</taxon>
        <taxon>Tracheophyta</taxon>
        <taxon>Spermatophyta</taxon>
        <taxon>Magnoliopsida</taxon>
        <taxon>Liliopsida</taxon>
        <taxon>Poales</taxon>
        <taxon>Cyperaceae</taxon>
        <taxon>Cyperoideae</taxon>
        <taxon>Rhynchosporeae</taxon>
        <taxon>Rhynchospora</taxon>
    </lineage>
</organism>
<dbReference type="GO" id="GO:0004743">
    <property type="term" value="F:pyruvate kinase activity"/>
    <property type="evidence" value="ECO:0007669"/>
    <property type="project" value="UniProtKB-EC"/>
</dbReference>
<comment type="pathway">
    <text evidence="3 17">Carbohydrate degradation; glycolysis; pyruvate from D-glyceraldehyde 3-phosphate: step 5/5.</text>
</comment>
<evidence type="ECO:0000256" key="1">
    <source>
        <dbReference type="ARBA" id="ARBA00001958"/>
    </source>
</evidence>
<dbReference type="InterPro" id="IPR011037">
    <property type="entry name" value="Pyrv_Knase-like_insert_dom_sf"/>
</dbReference>
<evidence type="ECO:0000256" key="17">
    <source>
        <dbReference type="RuleBase" id="RU000504"/>
    </source>
</evidence>
<dbReference type="GO" id="GO:0005829">
    <property type="term" value="C:cytosol"/>
    <property type="evidence" value="ECO:0007669"/>
    <property type="project" value="UniProtKB-SubCell"/>
</dbReference>
<dbReference type="FunFam" id="3.40.1380.20:FF:000006">
    <property type="entry name" value="Pyruvate kinase"/>
    <property type="match status" value="1"/>
</dbReference>
<dbReference type="Gene3D" id="3.40.1380.20">
    <property type="entry name" value="Pyruvate kinase, C-terminal domain"/>
    <property type="match status" value="1"/>
</dbReference>
<dbReference type="InterPro" id="IPR015813">
    <property type="entry name" value="Pyrv/PenolPyrv_kinase-like_dom"/>
</dbReference>
<dbReference type="AlphaFoldDB" id="A0AAD5ZTM0"/>
<feature type="domain" description="Pyruvate kinase barrel" evidence="18">
    <location>
        <begin position="30"/>
        <end position="360"/>
    </location>
</feature>
<feature type="domain" description="Pyruvate kinase C-terminal" evidence="19">
    <location>
        <begin position="402"/>
        <end position="522"/>
    </location>
</feature>
<evidence type="ECO:0000256" key="3">
    <source>
        <dbReference type="ARBA" id="ARBA00004997"/>
    </source>
</evidence>
<comment type="caution">
    <text evidence="20">The sequence shown here is derived from an EMBL/GenBank/DDBJ whole genome shotgun (WGS) entry which is preliminary data.</text>
</comment>
<evidence type="ECO:0000256" key="15">
    <source>
        <dbReference type="ARBA" id="ARBA00023317"/>
    </source>
</evidence>
<dbReference type="SUPFAM" id="SSF51621">
    <property type="entry name" value="Phosphoenolpyruvate/pyruvate domain"/>
    <property type="match status" value="1"/>
</dbReference>
<comment type="similarity">
    <text evidence="4 17">Belongs to the pyruvate kinase family.</text>
</comment>
<comment type="catalytic activity">
    <reaction evidence="16 17">
        <text>pyruvate + ATP = phosphoenolpyruvate + ADP + H(+)</text>
        <dbReference type="Rhea" id="RHEA:18157"/>
        <dbReference type="ChEBI" id="CHEBI:15361"/>
        <dbReference type="ChEBI" id="CHEBI:15378"/>
        <dbReference type="ChEBI" id="CHEBI:30616"/>
        <dbReference type="ChEBI" id="CHEBI:58702"/>
        <dbReference type="ChEBI" id="CHEBI:456216"/>
        <dbReference type="EC" id="2.7.1.40"/>
    </reaction>
</comment>